<organism evidence="3">
    <name type="scientific">Paramoeba aestuarina</name>
    <dbReference type="NCBI Taxonomy" id="180227"/>
    <lineage>
        <taxon>Eukaryota</taxon>
        <taxon>Amoebozoa</taxon>
        <taxon>Discosea</taxon>
        <taxon>Flabellinia</taxon>
        <taxon>Dactylopodida</taxon>
        <taxon>Paramoebidae</taxon>
        <taxon>Paramoeba</taxon>
    </lineage>
</organism>
<dbReference type="AlphaFoldDB" id="A0A7S4JP89"/>
<dbReference type="InterPro" id="IPR002755">
    <property type="entry name" value="DNA_primase_S"/>
</dbReference>
<sequence length="152" mass="17491">MLKASVKKYNAEKNKGKYYQNVSLHKEIAFQYSYPRLDVAVSKGLNHLLKSPFCAHPKTGKICVPIDPMNCEKFSPKKVPTLSDLVEDIDRLGREREKEGGGKERDKEKGWKGTRLQPYVKFFQNSFLIPMQKEIRASLVKNNGVSHDEEMF</sequence>
<dbReference type="GO" id="GO:0006269">
    <property type="term" value="P:DNA replication, synthesis of primer"/>
    <property type="evidence" value="ECO:0007669"/>
    <property type="project" value="InterPro"/>
</dbReference>
<evidence type="ECO:0000256" key="1">
    <source>
        <dbReference type="ARBA" id="ARBA00009762"/>
    </source>
</evidence>
<reference evidence="3" key="1">
    <citation type="submission" date="2021-01" db="EMBL/GenBank/DDBJ databases">
        <authorList>
            <person name="Corre E."/>
            <person name="Pelletier E."/>
            <person name="Niang G."/>
            <person name="Scheremetjew M."/>
            <person name="Finn R."/>
            <person name="Kale V."/>
            <person name="Holt S."/>
            <person name="Cochrane G."/>
            <person name="Meng A."/>
            <person name="Brown T."/>
            <person name="Cohen L."/>
        </authorList>
    </citation>
    <scope>NUCLEOTIDE SEQUENCE</scope>
    <source>
        <strain evidence="3">SoJaBio B1-5/56/2</strain>
    </source>
</reference>
<evidence type="ECO:0000256" key="2">
    <source>
        <dbReference type="SAM" id="MobiDB-lite"/>
    </source>
</evidence>
<evidence type="ECO:0000313" key="3">
    <source>
        <dbReference type="EMBL" id="CAE2269426.1"/>
    </source>
</evidence>
<dbReference type="PANTHER" id="PTHR10536">
    <property type="entry name" value="DNA PRIMASE SMALL SUBUNIT"/>
    <property type="match status" value="1"/>
</dbReference>
<protein>
    <recommendedName>
        <fullName evidence="4">DNA primase small subunit</fullName>
    </recommendedName>
</protein>
<dbReference type="EMBL" id="HBKR01002216">
    <property type="protein sequence ID" value="CAE2269426.1"/>
    <property type="molecule type" value="Transcribed_RNA"/>
</dbReference>
<feature type="region of interest" description="Disordered" evidence="2">
    <location>
        <begin position="90"/>
        <end position="111"/>
    </location>
</feature>
<comment type="similarity">
    <text evidence="1">Belongs to the eukaryotic-type primase small subunit family.</text>
</comment>
<gene>
    <name evidence="3" type="ORF">NAES01612_LOCUS1445</name>
</gene>
<name>A0A7S4JP89_9EUKA</name>
<dbReference type="Gene3D" id="3.90.920.10">
    <property type="entry name" value="DNA primase, PRIM domain"/>
    <property type="match status" value="1"/>
</dbReference>
<accession>A0A7S4JP89</accession>
<proteinExistence type="inferred from homology"/>
<dbReference type="SUPFAM" id="SSF56747">
    <property type="entry name" value="Prim-pol domain"/>
    <property type="match status" value="1"/>
</dbReference>
<evidence type="ECO:0008006" key="4">
    <source>
        <dbReference type="Google" id="ProtNLM"/>
    </source>
</evidence>
<dbReference type="Pfam" id="PF01896">
    <property type="entry name" value="DNA_primase_S"/>
    <property type="match status" value="1"/>
</dbReference>
<dbReference type="GO" id="GO:0003899">
    <property type="term" value="F:DNA-directed RNA polymerase activity"/>
    <property type="evidence" value="ECO:0007669"/>
    <property type="project" value="InterPro"/>
</dbReference>